<evidence type="ECO:0000313" key="3">
    <source>
        <dbReference type="Proteomes" id="UP000232149"/>
    </source>
</evidence>
<dbReference type="EMBL" id="NPDV01000001">
    <property type="protein sequence ID" value="PJZ55300.1"/>
    <property type="molecule type" value="Genomic_DNA"/>
</dbReference>
<dbReference type="Proteomes" id="UP000232188">
    <property type="component" value="Unassembled WGS sequence"/>
</dbReference>
<evidence type="ECO:0000313" key="4">
    <source>
        <dbReference type="Proteomes" id="UP000232188"/>
    </source>
</evidence>
<dbReference type="EMBL" id="NPDU01000016">
    <property type="protein sequence ID" value="PJZ62462.1"/>
    <property type="molecule type" value="Genomic_DNA"/>
</dbReference>
<gene>
    <name evidence="2" type="ORF">CH376_08175</name>
    <name evidence="1" type="ORF">CH380_02010</name>
</gene>
<evidence type="ECO:0000313" key="1">
    <source>
        <dbReference type="EMBL" id="PJZ55300.1"/>
    </source>
</evidence>
<proteinExistence type="predicted"/>
<accession>A0A2M9YUX3</accession>
<name>A0A2M9YUX3_9LEPT</name>
<reference evidence="3 4" key="1">
    <citation type="submission" date="2017-07" db="EMBL/GenBank/DDBJ databases">
        <title>Leptospira spp. isolated from tropical soils.</title>
        <authorList>
            <person name="Thibeaux R."/>
            <person name="Iraola G."/>
            <person name="Ferres I."/>
            <person name="Bierque E."/>
            <person name="Girault D."/>
            <person name="Soupe-Gilbert M.-E."/>
            <person name="Picardeau M."/>
            <person name="Goarant C."/>
        </authorList>
    </citation>
    <scope>NUCLEOTIDE SEQUENCE [LARGE SCALE GENOMIC DNA]</scope>
    <source>
        <strain evidence="1 4">FH2-B-C1</strain>
        <strain evidence="2 3">FH2-B-D1</strain>
    </source>
</reference>
<dbReference type="AlphaFoldDB" id="A0A2M9YUX3"/>
<sequence length="105" mass="12394">MQNLSFVIKENLPFFPATAPPTQKRVGKIFTKKSSFFRQVDSQIKFSNKHLKTVFKLFFSKIRNVKNVLLDSNLSFDRSPFLIELELYYITIVLCYMGLSYNERK</sequence>
<protein>
    <submittedName>
        <fullName evidence="1">Uncharacterized protein</fullName>
    </submittedName>
</protein>
<dbReference type="Proteomes" id="UP000232149">
    <property type="component" value="Unassembled WGS sequence"/>
</dbReference>
<comment type="caution">
    <text evidence="1">The sequence shown here is derived from an EMBL/GenBank/DDBJ whole genome shotgun (WGS) entry which is preliminary data.</text>
</comment>
<organism evidence="1 4">
    <name type="scientific">Leptospira adleri</name>
    <dbReference type="NCBI Taxonomy" id="2023186"/>
    <lineage>
        <taxon>Bacteria</taxon>
        <taxon>Pseudomonadati</taxon>
        <taxon>Spirochaetota</taxon>
        <taxon>Spirochaetia</taxon>
        <taxon>Leptospirales</taxon>
        <taxon>Leptospiraceae</taxon>
        <taxon>Leptospira</taxon>
    </lineage>
</organism>
<evidence type="ECO:0000313" key="2">
    <source>
        <dbReference type="EMBL" id="PJZ62462.1"/>
    </source>
</evidence>
<keyword evidence="3" id="KW-1185">Reference proteome</keyword>